<evidence type="ECO:0000313" key="1">
    <source>
        <dbReference type="Proteomes" id="UP000790787"/>
    </source>
</evidence>
<dbReference type="Proteomes" id="UP000790787">
    <property type="component" value="Chromosome 20"/>
</dbReference>
<reference evidence="2" key="2">
    <citation type="submission" date="2025-08" db="UniProtKB">
        <authorList>
            <consortium name="RefSeq"/>
        </authorList>
    </citation>
    <scope>IDENTIFICATION</scope>
    <source>
        <tissue evidence="2">Leaf</tissue>
    </source>
</reference>
<reference evidence="1" key="1">
    <citation type="journal article" date="2014" name="Nat. Commun.">
        <title>The tobacco genome sequence and its comparison with those of tomato and potato.</title>
        <authorList>
            <person name="Sierro N."/>
            <person name="Battey J.N."/>
            <person name="Ouadi S."/>
            <person name="Bakaher N."/>
            <person name="Bovet L."/>
            <person name="Willig A."/>
            <person name="Goepfert S."/>
            <person name="Peitsch M.C."/>
            <person name="Ivanov N.V."/>
        </authorList>
    </citation>
    <scope>NUCLEOTIDE SEQUENCE [LARGE SCALE GENOMIC DNA]</scope>
</reference>
<evidence type="ECO:0000313" key="2">
    <source>
        <dbReference type="RefSeq" id="XP_075096933.1"/>
    </source>
</evidence>
<accession>A0AC58TIA7</accession>
<sequence length="891" mass="100760">MDPSGGLSNRGKQEIQPQISVLGMELGRPSDEEEKTLIKDQLFEACMENRWTEVNRLYINDKFVQESKLTKSEDTVLHLAISSYHPHREDSSQQTHLDCIKDMVANIPKENRLCILKQKNEKGNTPLHLAAELGSVPIIACLVNPQEPELIWETNSKGETPLFVAAYRGRLDAFLYLHECCQNEKSRKDPIVLCRRGDGDNILHAAISGEYFKLAFQIINHYGLLVNRLNSEGMSPLHFLSRMPQVFKSGSHFRYIDSIIYYCITVEELKIEKYKTEGIEDTYRRLPDNWKLPDNYQTLVEFLELLWNGTANFLDYIKEICSGKQANKSKALTEETNVKRDKKSPGNQDDPENPPIPGSTGVTNVNRDKKSPGILILFSILATTGVTNVNQDKKSPGNQDDPENPPTPATTGVTNVNQDKKSRAQGKRNGNLFPANYTTFINFVKLLMKILLIIMGIGLQRTKKLEEKKKHHQWAVKIMKLMIGKEKSYKFYENTGEKPEDKDLYDQGLYKQIGKPPPAPPPTDINLEKAKEPSNIAQIKQPATSSTDNKKKDDIKSVLNTEVSKTKATPLLVASKMGIVEMVTEILKKFPIAIQDTDSDEKNILLLAVEHRQTAVYNWLIGQKYPECVFYHVDKQENNAVHLAASFQKHDLWRIPGTALQLQGERKWYKYVKHTLPKQSYVRYNKKGQTPREIFRETHAMLLKEGTEWLVTTSNSFSVVAALIATVAFATASAVPGGADDYGRPYLESQPAFSVFSISSLVSLCFSVTALVFFLAILTSRCQHSDFEKDLPRKLLLGLTSLFASITAILVSFCAAHFFVLQDKLRKAAFPIYGVTCIPVVFFAFNQFPLYVDLIRSYVQQLPLRSYKVFYTESSGASSSDQKKEGKEKDD</sequence>
<name>A0AC58TIA7_TOBAC</name>
<organism evidence="1 2">
    <name type="scientific">Nicotiana tabacum</name>
    <name type="common">Common tobacco</name>
    <dbReference type="NCBI Taxonomy" id="4097"/>
    <lineage>
        <taxon>Eukaryota</taxon>
        <taxon>Viridiplantae</taxon>
        <taxon>Streptophyta</taxon>
        <taxon>Embryophyta</taxon>
        <taxon>Tracheophyta</taxon>
        <taxon>Spermatophyta</taxon>
        <taxon>Magnoliopsida</taxon>
        <taxon>eudicotyledons</taxon>
        <taxon>Gunneridae</taxon>
        <taxon>Pentapetalae</taxon>
        <taxon>asterids</taxon>
        <taxon>lamiids</taxon>
        <taxon>Solanales</taxon>
        <taxon>Solanaceae</taxon>
        <taxon>Nicotianoideae</taxon>
        <taxon>Nicotianeae</taxon>
        <taxon>Nicotiana</taxon>
    </lineage>
</organism>
<protein>
    <submittedName>
        <fullName evidence="2">Uncharacterized protein LOC107790019 isoform X2</fullName>
    </submittedName>
</protein>
<gene>
    <name evidence="2" type="primary">LOC107790019</name>
</gene>
<dbReference type="RefSeq" id="XP_075096933.1">
    <property type="nucleotide sequence ID" value="XM_075240832.1"/>
</dbReference>
<proteinExistence type="predicted"/>
<keyword evidence="1" id="KW-1185">Reference proteome</keyword>